<dbReference type="PANTHER" id="PTHR43226:SF1">
    <property type="entry name" value="XAA-PRO DIPEPTIDASE"/>
    <property type="match status" value="1"/>
</dbReference>
<evidence type="ECO:0000256" key="8">
    <source>
        <dbReference type="ARBA" id="ARBA00022801"/>
    </source>
</evidence>
<comment type="caution">
    <text evidence="13">The sequence shown here is derived from an EMBL/GenBank/DDBJ whole genome shotgun (WGS) entry which is preliminary data.</text>
</comment>
<dbReference type="GO" id="GO:0006508">
    <property type="term" value="P:proteolysis"/>
    <property type="evidence" value="ECO:0007669"/>
    <property type="project" value="TreeGrafter"/>
</dbReference>
<dbReference type="SUPFAM" id="SSF53092">
    <property type="entry name" value="Creatinase/prolidase N-terminal domain"/>
    <property type="match status" value="1"/>
</dbReference>
<dbReference type="Proteomes" id="UP000319257">
    <property type="component" value="Unassembled WGS sequence"/>
</dbReference>
<evidence type="ECO:0000256" key="9">
    <source>
        <dbReference type="ARBA" id="ARBA00023049"/>
    </source>
</evidence>
<dbReference type="OrthoDB" id="10261878at2759"/>
<evidence type="ECO:0000256" key="11">
    <source>
        <dbReference type="ARBA" id="ARBA00030849"/>
    </source>
</evidence>
<dbReference type="InterPro" id="IPR000994">
    <property type="entry name" value="Pept_M24"/>
</dbReference>
<sequence length="465" mass="51922">MVARDFETILKGKYPGKAHARKAVGLLSDIICGARGAIYLAGCPTKLLEDSDEAEPFRQRRHFFYLTGCNLPDCHFIYDIQGERSILFIPPIDADEVIWCGLPMSIEEALKEYDVDEVRYNTEIASTLQKLSATYSSSTIFTIADQYPQHLTFEGFANNDAITIKRVLDIARVVKDEYEVSMIRKANHISGLAHESVMQQTNTACNEMELEAVFLGCCTSKGAKKMAYPPIFAGGRAAATLHYEVNNAPLVKKLNILVDAGAEWENYASDITRTYPLSGKFSHESRAIYNIVLRMQKECIAMIKEGVNWDDLHMLAHEVVIEGLLAIGILKGDKATLLESQTSMAFFPHGLGHYLGLHTHDVGGNPGQQQSAGYFRYLRKRGPLPAGAVITVEPGKIYFCRTIIEPYLQDPKHSKYIDSHTLERYWGVGGVRIEDNVLVTVNGYENLTNVIKEVDELESLISSRC</sequence>
<comment type="similarity">
    <text evidence="4">Belongs to the peptidase M24B family.</text>
</comment>
<comment type="function">
    <text evidence="3">Catalyzes the removal of a penultimate prolyl residue from the N-termini of peptides.</text>
</comment>
<comment type="catalytic activity">
    <reaction evidence="1">
        <text>Release of any N-terminal amino acid, including proline, that is linked to proline, even from a dipeptide or tripeptide.</text>
        <dbReference type="EC" id="3.4.11.9"/>
    </reaction>
</comment>
<keyword evidence="9" id="KW-0482">Metalloprotease</keyword>
<dbReference type="InParanoid" id="A0A507BEQ6"/>
<feature type="domain" description="Aminopeptidase P N-terminal" evidence="12">
    <location>
        <begin position="14"/>
        <end position="151"/>
    </location>
</feature>
<dbReference type="PANTHER" id="PTHR43226">
    <property type="entry name" value="XAA-PRO AMINOPEPTIDASE 3"/>
    <property type="match status" value="1"/>
</dbReference>
<dbReference type="InterPro" id="IPR036005">
    <property type="entry name" value="Creatinase/aminopeptidase-like"/>
</dbReference>
<evidence type="ECO:0000259" key="12">
    <source>
        <dbReference type="SMART" id="SM01011"/>
    </source>
</evidence>
<keyword evidence="10" id="KW-0464">Manganese</keyword>
<dbReference type="Gene3D" id="3.90.230.10">
    <property type="entry name" value="Creatinase/methionine aminopeptidase superfamily"/>
    <property type="match status" value="1"/>
</dbReference>
<dbReference type="Pfam" id="PF00557">
    <property type="entry name" value="Peptidase_M24"/>
    <property type="match status" value="1"/>
</dbReference>
<dbReference type="RefSeq" id="XP_030997152.1">
    <property type="nucleotide sequence ID" value="XM_031138830.1"/>
</dbReference>
<evidence type="ECO:0000256" key="4">
    <source>
        <dbReference type="ARBA" id="ARBA00008766"/>
    </source>
</evidence>
<dbReference type="InterPro" id="IPR052433">
    <property type="entry name" value="X-Pro_dipept-like"/>
</dbReference>
<keyword evidence="8" id="KW-0378">Hydrolase</keyword>
<dbReference type="InterPro" id="IPR029149">
    <property type="entry name" value="Creatin/AminoP/Spt16_N"/>
</dbReference>
<dbReference type="EC" id="3.4.11.9" evidence="5"/>
<reference evidence="13 14" key="1">
    <citation type="submission" date="2019-06" db="EMBL/GenBank/DDBJ databases">
        <title>Draft genome sequence of the filamentous fungus Phialemoniopsis curvata isolated from diesel fuel.</title>
        <authorList>
            <person name="Varaljay V.A."/>
            <person name="Lyon W.J."/>
            <person name="Crouch A.L."/>
            <person name="Drake C.E."/>
            <person name="Hollomon J.M."/>
            <person name="Nadeau L.J."/>
            <person name="Nunn H.S."/>
            <person name="Stevenson B.S."/>
            <person name="Bojanowski C.L."/>
            <person name="Crookes-Goodson W.J."/>
        </authorList>
    </citation>
    <scope>NUCLEOTIDE SEQUENCE [LARGE SCALE GENOMIC DNA]</scope>
    <source>
        <strain evidence="13 14">D216</strain>
    </source>
</reference>
<dbReference type="SMART" id="SM01011">
    <property type="entry name" value="AMP_N"/>
    <property type="match status" value="1"/>
</dbReference>
<evidence type="ECO:0000256" key="6">
    <source>
        <dbReference type="ARBA" id="ARBA00022438"/>
    </source>
</evidence>
<dbReference type="GO" id="GO:0030145">
    <property type="term" value="F:manganese ion binding"/>
    <property type="evidence" value="ECO:0007669"/>
    <property type="project" value="InterPro"/>
</dbReference>
<evidence type="ECO:0000313" key="14">
    <source>
        <dbReference type="Proteomes" id="UP000319257"/>
    </source>
</evidence>
<evidence type="ECO:0000256" key="1">
    <source>
        <dbReference type="ARBA" id="ARBA00001424"/>
    </source>
</evidence>
<dbReference type="AlphaFoldDB" id="A0A507BEQ6"/>
<dbReference type="FunCoup" id="A0A507BEQ6">
    <property type="interactions" value="423"/>
</dbReference>
<dbReference type="STRING" id="1093900.A0A507BEQ6"/>
<keyword evidence="7" id="KW-0479">Metal-binding</keyword>
<organism evidence="13 14">
    <name type="scientific">Thyridium curvatum</name>
    <dbReference type="NCBI Taxonomy" id="1093900"/>
    <lineage>
        <taxon>Eukaryota</taxon>
        <taxon>Fungi</taxon>
        <taxon>Dikarya</taxon>
        <taxon>Ascomycota</taxon>
        <taxon>Pezizomycotina</taxon>
        <taxon>Sordariomycetes</taxon>
        <taxon>Sordariomycetidae</taxon>
        <taxon>Thyridiales</taxon>
        <taxon>Thyridiaceae</taxon>
        <taxon>Thyridium</taxon>
    </lineage>
</organism>
<dbReference type="SUPFAM" id="SSF55920">
    <property type="entry name" value="Creatinase/aminopeptidase"/>
    <property type="match status" value="1"/>
</dbReference>
<dbReference type="GO" id="GO:0070006">
    <property type="term" value="F:metalloaminopeptidase activity"/>
    <property type="evidence" value="ECO:0007669"/>
    <property type="project" value="InterPro"/>
</dbReference>
<evidence type="ECO:0000313" key="13">
    <source>
        <dbReference type="EMBL" id="TPX15441.1"/>
    </source>
</evidence>
<evidence type="ECO:0000256" key="10">
    <source>
        <dbReference type="ARBA" id="ARBA00023211"/>
    </source>
</evidence>
<evidence type="ECO:0000256" key="5">
    <source>
        <dbReference type="ARBA" id="ARBA00012574"/>
    </source>
</evidence>
<dbReference type="EMBL" id="SKBQ01000021">
    <property type="protein sequence ID" value="TPX15441.1"/>
    <property type="molecule type" value="Genomic_DNA"/>
</dbReference>
<evidence type="ECO:0000256" key="7">
    <source>
        <dbReference type="ARBA" id="ARBA00022723"/>
    </source>
</evidence>
<keyword evidence="6" id="KW-0645">Protease</keyword>
<protein>
    <recommendedName>
        <fullName evidence="5">Xaa-Pro aminopeptidase</fullName>
        <ecNumber evidence="5">3.4.11.9</ecNumber>
    </recommendedName>
    <alternativeName>
        <fullName evidence="11">Aminoacylproline aminopeptidase</fullName>
    </alternativeName>
</protein>
<comment type="cofactor">
    <cofactor evidence="2">
        <name>Mn(2+)</name>
        <dbReference type="ChEBI" id="CHEBI:29035"/>
    </cofactor>
</comment>
<keyword evidence="6" id="KW-0031">Aminopeptidase</keyword>
<evidence type="ECO:0000256" key="2">
    <source>
        <dbReference type="ARBA" id="ARBA00001936"/>
    </source>
</evidence>
<dbReference type="InterPro" id="IPR007865">
    <property type="entry name" value="Aminopep_P_N"/>
</dbReference>
<proteinExistence type="inferred from homology"/>
<gene>
    <name evidence="13" type="ORF">E0L32_004421</name>
</gene>
<accession>A0A507BEQ6</accession>
<dbReference type="Pfam" id="PF05195">
    <property type="entry name" value="AMP_N"/>
    <property type="match status" value="1"/>
</dbReference>
<dbReference type="Gene3D" id="3.40.350.10">
    <property type="entry name" value="Creatinase/prolidase N-terminal domain"/>
    <property type="match status" value="1"/>
</dbReference>
<dbReference type="CDD" id="cd01087">
    <property type="entry name" value="Prolidase"/>
    <property type="match status" value="1"/>
</dbReference>
<evidence type="ECO:0000256" key="3">
    <source>
        <dbReference type="ARBA" id="ARBA00002443"/>
    </source>
</evidence>
<name>A0A507BEQ6_9PEZI</name>
<dbReference type="GeneID" id="41971868"/>
<keyword evidence="14" id="KW-1185">Reference proteome</keyword>